<evidence type="ECO:0000313" key="1">
    <source>
        <dbReference type="EMBL" id="JAE20075.1"/>
    </source>
</evidence>
<reference evidence="1" key="2">
    <citation type="journal article" date="2015" name="Data Brief">
        <title>Shoot transcriptome of the giant reed, Arundo donax.</title>
        <authorList>
            <person name="Barrero R.A."/>
            <person name="Guerrero F.D."/>
            <person name="Moolhuijzen P."/>
            <person name="Goolsby J.A."/>
            <person name="Tidwell J."/>
            <person name="Bellgard S.E."/>
            <person name="Bellgard M.I."/>
        </authorList>
    </citation>
    <scope>NUCLEOTIDE SEQUENCE</scope>
    <source>
        <tissue evidence="1">Shoot tissue taken approximately 20 cm above the soil surface</tissue>
    </source>
</reference>
<organism evidence="1">
    <name type="scientific">Arundo donax</name>
    <name type="common">Giant reed</name>
    <name type="synonym">Donax arundinaceus</name>
    <dbReference type="NCBI Taxonomy" id="35708"/>
    <lineage>
        <taxon>Eukaryota</taxon>
        <taxon>Viridiplantae</taxon>
        <taxon>Streptophyta</taxon>
        <taxon>Embryophyta</taxon>
        <taxon>Tracheophyta</taxon>
        <taxon>Spermatophyta</taxon>
        <taxon>Magnoliopsida</taxon>
        <taxon>Liliopsida</taxon>
        <taxon>Poales</taxon>
        <taxon>Poaceae</taxon>
        <taxon>PACMAD clade</taxon>
        <taxon>Arundinoideae</taxon>
        <taxon>Arundineae</taxon>
        <taxon>Arundo</taxon>
    </lineage>
</organism>
<protein>
    <submittedName>
        <fullName evidence="1">Uncharacterized protein</fullName>
    </submittedName>
</protein>
<name>A0A0A9G4S8_ARUDO</name>
<sequence>MLIVLLFVCLSRGALILLYVEYHLLLAESMMLHGSYFG</sequence>
<accession>A0A0A9G4S8</accession>
<proteinExistence type="predicted"/>
<dbReference type="AlphaFoldDB" id="A0A0A9G4S8"/>
<dbReference type="EMBL" id="GBRH01177821">
    <property type="protein sequence ID" value="JAE20075.1"/>
    <property type="molecule type" value="Transcribed_RNA"/>
</dbReference>
<reference evidence="1" key="1">
    <citation type="submission" date="2014-09" db="EMBL/GenBank/DDBJ databases">
        <authorList>
            <person name="Magalhaes I.L.F."/>
            <person name="Oliveira U."/>
            <person name="Santos F.R."/>
            <person name="Vidigal T.H.D.A."/>
            <person name="Brescovit A.D."/>
            <person name="Santos A.J."/>
        </authorList>
    </citation>
    <scope>NUCLEOTIDE SEQUENCE</scope>
    <source>
        <tissue evidence="1">Shoot tissue taken approximately 20 cm above the soil surface</tissue>
    </source>
</reference>